<keyword evidence="2" id="KW-0472">Membrane</keyword>
<feature type="signal peptide" evidence="2">
    <location>
        <begin position="1"/>
        <end position="24"/>
    </location>
</feature>
<reference evidence="3 4" key="1">
    <citation type="submission" date="2018-10" db="EMBL/GenBank/DDBJ databases">
        <title>Genomic Encyclopedia of Type Strains, Phase IV (KMG-IV): sequencing the most valuable type-strain genomes for metagenomic binning, comparative biology and taxonomic classification.</title>
        <authorList>
            <person name="Goeker M."/>
        </authorList>
    </citation>
    <scope>NUCLEOTIDE SEQUENCE [LARGE SCALE GENOMIC DNA]</scope>
    <source>
        <strain evidence="3 4">DSM 23841</strain>
    </source>
</reference>
<dbReference type="InterPro" id="IPR010131">
    <property type="entry name" value="MdtP/NodT-like"/>
</dbReference>
<dbReference type="AlphaFoldDB" id="A0A495WEF9"/>
<comment type="caution">
    <text evidence="3">The sequence shown here is derived from an EMBL/GenBank/DDBJ whole genome shotgun (WGS) entry which is preliminary data.</text>
</comment>
<dbReference type="RefSeq" id="WP_121458440.1">
    <property type="nucleotide sequence ID" value="NZ_JAANMQ010000001.1"/>
</dbReference>
<keyword evidence="4" id="KW-1185">Reference proteome</keyword>
<keyword evidence="2" id="KW-1134">Transmembrane beta strand</keyword>
<gene>
    <name evidence="3" type="ORF">DFR40_2122</name>
</gene>
<keyword evidence="2" id="KW-0449">Lipoprotein</keyword>
<evidence type="ECO:0000313" key="4">
    <source>
        <dbReference type="Proteomes" id="UP000270626"/>
    </source>
</evidence>
<dbReference type="GO" id="GO:0005886">
    <property type="term" value="C:plasma membrane"/>
    <property type="evidence" value="ECO:0007669"/>
    <property type="project" value="UniProtKB-SubCell"/>
</dbReference>
<comment type="similarity">
    <text evidence="1 2">Belongs to the outer membrane factor (OMF) (TC 1.B.17) family.</text>
</comment>
<evidence type="ECO:0000256" key="1">
    <source>
        <dbReference type="ARBA" id="ARBA00007613"/>
    </source>
</evidence>
<dbReference type="InterPro" id="IPR003423">
    <property type="entry name" value="OMP_efflux"/>
</dbReference>
<dbReference type="OrthoDB" id="9770517at2"/>
<keyword evidence="2" id="KW-0732">Signal</keyword>
<keyword evidence="2" id="KW-0812">Transmembrane</keyword>
<dbReference type="Gene3D" id="1.20.1600.10">
    <property type="entry name" value="Outer membrane efflux proteins (OEP)"/>
    <property type="match status" value="1"/>
</dbReference>
<dbReference type="Proteomes" id="UP000270626">
    <property type="component" value="Unassembled WGS sequence"/>
</dbReference>
<organism evidence="3 4">
    <name type="scientific">Azonexus fungiphilus</name>
    <dbReference type="NCBI Taxonomy" id="146940"/>
    <lineage>
        <taxon>Bacteria</taxon>
        <taxon>Pseudomonadati</taxon>
        <taxon>Pseudomonadota</taxon>
        <taxon>Betaproteobacteria</taxon>
        <taxon>Rhodocyclales</taxon>
        <taxon>Azonexaceae</taxon>
        <taxon>Azonexus</taxon>
    </lineage>
</organism>
<dbReference type="SUPFAM" id="SSF56954">
    <property type="entry name" value="Outer membrane efflux proteins (OEP)"/>
    <property type="match status" value="1"/>
</dbReference>
<dbReference type="PANTHER" id="PTHR30203">
    <property type="entry name" value="OUTER MEMBRANE CATION EFFLUX PROTEIN"/>
    <property type="match status" value="1"/>
</dbReference>
<keyword evidence="2" id="KW-0564">Palmitate</keyword>
<proteinExistence type="inferred from homology"/>
<sequence length="474" mass="50543">MMFRPVFRLTPLALAVLLSGCAVGPDYLRPANWLPAAFKEAPSAVAQTKDENPTVDSRWWALFNDTTLNQLVDQALQGNADLRSAVARVEQADAAAREAGAALLPAINAQGAGSNTHLSEKTATWSAASPEVLRARSAGLSLSYELDVWGRVRRSNEAARASLLASRYGRDSVRLSVAGLVASNYLTLRAADAQLAVTEESLKSREESARLVKARVDAGYVSPLDQYQADGALATLKAQQADLRRARALAEHQLALLTGKPDLAIAAGDLRQLPLPPLPPAGLPAQLIEARPDVRQAEQQLVAANANIGVAKAGYYPTFSLTGSIGSESKALSDLFSGGAGTWAGGLSLLMPIFDFGKTTARVDQAKALNEQSLIAWQKTLETAYKEVRDALVTLRENGEAESAQNERVDNARKAEALAKLRYEAGYAGFLDVLEAQRSANDALLAMISTRQARLNAAVDLFKALGGGWQPSES</sequence>
<dbReference type="GO" id="GO:0015562">
    <property type="term" value="F:efflux transmembrane transporter activity"/>
    <property type="evidence" value="ECO:0007669"/>
    <property type="project" value="InterPro"/>
</dbReference>
<feature type="chain" id="PRO_5019610072" evidence="2">
    <location>
        <begin position="25"/>
        <end position="474"/>
    </location>
</feature>
<protein>
    <submittedName>
        <fullName evidence="3">Multidrug efflux system outer membrane protein</fullName>
    </submittedName>
</protein>
<comment type="subcellular location">
    <subcellularLocation>
        <location evidence="2">Cell membrane</location>
        <topology evidence="2">Lipid-anchor</topology>
    </subcellularLocation>
</comment>
<dbReference type="PROSITE" id="PS51257">
    <property type="entry name" value="PROKAR_LIPOPROTEIN"/>
    <property type="match status" value="1"/>
</dbReference>
<evidence type="ECO:0000256" key="2">
    <source>
        <dbReference type="RuleBase" id="RU362097"/>
    </source>
</evidence>
<dbReference type="PANTHER" id="PTHR30203:SF30">
    <property type="entry name" value="OUTER MEMBRANE PROTEIN-RELATED"/>
    <property type="match status" value="1"/>
</dbReference>
<dbReference type="NCBIfam" id="TIGR01845">
    <property type="entry name" value="outer_NodT"/>
    <property type="match status" value="1"/>
</dbReference>
<evidence type="ECO:0000313" key="3">
    <source>
        <dbReference type="EMBL" id="RKT58178.1"/>
    </source>
</evidence>
<dbReference type="Pfam" id="PF02321">
    <property type="entry name" value="OEP"/>
    <property type="match status" value="2"/>
</dbReference>
<dbReference type="Gene3D" id="2.20.200.10">
    <property type="entry name" value="Outer membrane efflux proteins (OEP)"/>
    <property type="match status" value="1"/>
</dbReference>
<accession>A0A495WEF9</accession>
<dbReference type="EMBL" id="RBXP01000015">
    <property type="protein sequence ID" value="RKT58178.1"/>
    <property type="molecule type" value="Genomic_DNA"/>
</dbReference>
<name>A0A495WEF9_9RHOO</name>